<dbReference type="Proteomes" id="UP001501509">
    <property type="component" value="Unassembled WGS sequence"/>
</dbReference>
<accession>A0ABN3PWV3</accession>
<evidence type="ECO:0008006" key="3">
    <source>
        <dbReference type="Google" id="ProtNLM"/>
    </source>
</evidence>
<keyword evidence="2" id="KW-1185">Reference proteome</keyword>
<protein>
    <recommendedName>
        <fullName evidence="3">DUF4288 domain-containing protein</fullName>
    </recommendedName>
</protein>
<dbReference type="RefSeq" id="WP_344543880.1">
    <property type="nucleotide sequence ID" value="NZ_BAAATD010000006.1"/>
</dbReference>
<name>A0ABN3PWV3_9ACTN</name>
<comment type="caution">
    <text evidence="1">The sequence shown here is derived from an EMBL/GenBank/DDBJ whole genome shotgun (WGS) entry which is preliminary data.</text>
</comment>
<reference evidence="1 2" key="1">
    <citation type="journal article" date="2019" name="Int. J. Syst. Evol. Microbiol.">
        <title>The Global Catalogue of Microorganisms (GCM) 10K type strain sequencing project: providing services to taxonomists for standard genome sequencing and annotation.</title>
        <authorList>
            <consortium name="The Broad Institute Genomics Platform"/>
            <consortium name="The Broad Institute Genome Sequencing Center for Infectious Disease"/>
            <person name="Wu L."/>
            <person name="Ma J."/>
        </authorList>
    </citation>
    <scope>NUCLEOTIDE SEQUENCE [LARGE SCALE GENOMIC DNA]</scope>
    <source>
        <strain evidence="1 2">JCM 6833</strain>
    </source>
</reference>
<gene>
    <name evidence="1" type="ORF">GCM10010411_45620</name>
</gene>
<sequence length="111" mass="12402">MAKASWYGVRCLLRWEQAAGRPYEESITIWRADSFDEAIVKAERAARESAALLGGEYLGLAQAFFIGDDESITEGAEVFSLVRDNELEPEEYLTAFFATGDERQGDAKRIS</sequence>
<dbReference type="EMBL" id="BAAATD010000006">
    <property type="protein sequence ID" value="GAA2606317.1"/>
    <property type="molecule type" value="Genomic_DNA"/>
</dbReference>
<organism evidence="1 2">
    <name type="scientific">Actinomadura fulvescens</name>
    <dbReference type="NCBI Taxonomy" id="46160"/>
    <lineage>
        <taxon>Bacteria</taxon>
        <taxon>Bacillati</taxon>
        <taxon>Actinomycetota</taxon>
        <taxon>Actinomycetes</taxon>
        <taxon>Streptosporangiales</taxon>
        <taxon>Thermomonosporaceae</taxon>
        <taxon>Actinomadura</taxon>
    </lineage>
</organism>
<evidence type="ECO:0000313" key="2">
    <source>
        <dbReference type="Proteomes" id="UP001501509"/>
    </source>
</evidence>
<proteinExistence type="predicted"/>
<evidence type="ECO:0000313" key="1">
    <source>
        <dbReference type="EMBL" id="GAA2606317.1"/>
    </source>
</evidence>